<feature type="transmembrane region" description="Helical" evidence="1">
    <location>
        <begin position="471"/>
        <end position="489"/>
    </location>
</feature>
<keyword evidence="1" id="KW-0812">Transmembrane</keyword>
<feature type="transmembrane region" description="Helical" evidence="1">
    <location>
        <begin position="509"/>
        <end position="527"/>
    </location>
</feature>
<evidence type="ECO:0000313" key="3">
    <source>
        <dbReference type="Proteomes" id="UP001501116"/>
    </source>
</evidence>
<proteinExistence type="predicted"/>
<organism evidence="2 3">
    <name type="scientific">Amycolatopsis minnesotensis</name>
    <dbReference type="NCBI Taxonomy" id="337894"/>
    <lineage>
        <taxon>Bacteria</taxon>
        <taxon>Bacillati</taxon>
        <taxon>Actinomycetota</taxon>
        <taxon>Actinomycetes</taxon>
        <taxon>Pseudonocardiales</taxon>
        <taxon>Pseudonocardiaceae</taxon>
        <taxon>Amycolatopsis</taxon>
    </lineage>
</organism>
<sequence>MTASGVVYPLVGLLVLVVPGLALQLAAGVRDKLWLAALTVPASIGVYVVAGVVSGIPGIAFTVVEVLIVTAVLVAIVFGAAVLVRRRTGPVGATAAAEPPSWLPVLPGRLVLAAQVVGALLCLLAVALAFQPWRSGLGGWDTFPQEHDTIIHTVLVGYISHTGNGAPWELLPLDMLTGQPVSFYPSGLPLTAALSGELAGGPVVGFNVINALCAGPAFVLGSAALVAAVLRRLNAGRDWTALAGGVAAIVAAGLYRPGVNLLHDGGIAPNAVAMSLTPGLIAAVITIGRGQWLRAVLLGLGVAGVFAVHPSMVASVGGSLVVFWIVEAFTRSGRAAWKGQLPMLAVGAVIAAVAAAGQLIGSVGQATRTGSWQPDIGPAPFGDAVGTNLVLSYGGYFDPKQGYAQLAAGLLALLGVAAVLMTRRAWGALAMWLFWLFVSVDFKVSPTSGVGSLIGSAFYKSYVRIQAHVSLFVPLLAALGVVFLAIGAAKLAAKWERLPAFASALRKPAMPAAVLAGLILVGYLLGASRQYEHMNAKIVAQRYAAPEFVRVNDDDRKAADWLKAHVKPGERVMNSANDGSTYSYVADDVPVVNVVTLGAIQAPYTYELLKSFRDYPSDPKIRQILLSLNVAYVYTDSEAPTMGAGPGAPNNWLGKPTFTLAPGLQHLDGLPGLSEVFTAGTVKIYRLDRTALESTTP</sequence>
<dbReference type="Proteomes" id="UP001501116">
    <property type="component" value="Unassembled WGS sequence"/>
</dbReference>
<feature type="transmembrane region" description="Helical" evidence="1">
    <location>
        <begin position="110"/>
        <end position="130"/>
    </location>
</feature>
<gene>
    <name evidence="2" type="ORF">GCM10009754_22650</name>
</gene>
<feature type="transmembrane region" description="Helical" evidence="1">
    <location>
        <begin position="208"/>
        <end position="230"/>
    </location>
</feature>
<evidence type="ECO:0008006" key="4">
    <source>
        <dbReference type="Google" id="ProtNLM"/>
    </source>
</evidence>
<feature type="transmembrane region" description="Helical" evidence="1">
    <location>
        <begin position="432"/>
        <end position="459"/>
    </location>
</feature>
<reference evidence="3" key="1">
    <citation type="journal article" date="2019" name="Int. J. Syst. Evol. Microbiol.">
        <title>The Global Catalogue of Microorganisms (GCM) 10K type strain sequencing project: providing services to taxonomists for standard genome sequencing and annotation.</title>
        <authorList>
            <consortium name="The Broad Institute Genomics Platform"/>
            <consortium name="The Broad Institute Genome Sequencing Center for Infectious Disease"/>
            <person name="Wu L."/>
            <person name="Ma J."/>
        </authorList>
    </citation>
    <scope>NUCLEOTIDE SEQUENCE [LARGE SCALE GENOMIC DNA]</scope>
    <source>
        <strain evidence="3">JCM 14545</strain>
    </source>
</reference>
<feature type="transmembrane region" description="Helical" evidence="1">
    <location>
        <begin position="295"/>
        <end position="326"/>
    </location>
</feature>
<keyword evidence="1" id="KW-0472">Membrane</keyword>
<evidence type="ECO:0000313" key="2">
    <source>
        <dbReference type="EMBL" id="GAA1952975.1"/>
    </source>
</evidence>
<feature type="transmembrane region" description="Helical" evidence="1">
    <location>
        <begin position="406"/>
        <end position="426"/>
    </location>
</feature>
<comment type="caution">
    <text evidence="2">The sequence shown here is derived from an EMBL/GenBank/DDBJ whole genome shotgun (WGS) entry which is preliminary data.</text>
</comment>
<feature type="transmembrane region" description="Helical" evidence="1">
    <location>
        <begin position="239"/>
        <end position="255"/>
    </location>
</feature>
<name>A0ABP5BYJ9_9PSEU</name>
<dbReference type="EMBL" id="BAAANN010000007">
    <property type="protein sequence ID" value="GAA1952975.1"/>
    <property type="molecule type" value="Genomic_DNA"/>
</dbReference>
<dbReference type="InterPro" id="IPR046671">
    <property type="entry name" value="DUF6541"/>
</dbReference>
<dbReference type="RefSeq" id="WP_344416486.1">
    <property type="nucleotide sequence ID" value="NZ_BAAANN010000007.1"/>
</dbReference>
<feature type="transmembrane region" description="Helical" evidence="1">
    <location>
        <begin position="6"/>
        <end position="26"/>
    </location>
</feature>
<accession>A0ABP5BYJ9</accession>
<keyword evidence="1" id="KW-1133">Transmembrane helix</keyword>
<feature type="transmembrane region" description="Helical" evidence="1">
    <location>
        <begin position="33"/>
        <end position="53"/>
    </location>
</feature>
<protein>
    <recommendedName>
        <fullName evidence="4">4-amino-4-deoxy-L-arabinose transferase-like glycosyltransferase</fullName>
    </recommendedName>
</protein>
<feature type="transmembrane region" description="Helical" evidence="1">
    <location>
        <begin position="59"/>
        <end position="84"/>
    </location>
</feature>
<feature type="transmembrane region" description="Helical" evidence="1">
    <location>
        <begin position="267"/>
        <end position="288"/>
    </location>
</feature>
<evidence type="ECO:0000256" key="1">
    <source>
        <dbReference type="SAM" id="Phobius"/>
    </source>
</evidence>
<dbReference type="Pfam" id="PF20176">
    <property type="entry name" value="DUF6541"/>
    <property type="match status" value="1"/>
</dbReference>
<feature type="transmembrane region" description="Helical" evidence="1">
    <location>
        <begin position="341"/>
        <end position="361"/>
    </location>
</feature>
<keyword evidence="3" id="KW-1185">Reference proteome</keyword>